<evidence type="ECO:0000313" key="2">
    <source>
        <dbReference type="EMBL" id="KIX09419.1"/>
    </source>
</evidence>
<dbReference type="OrthoDB" id="5426911at2759"/>
<organism evidence="2 3">
    <name type="scientific">Rhinocladiella mackenziei CBS 650.93</name>
    <dbReference type="NCBI Taxonomy" id="1442369"/>
    <lineage>
        <taxon>Eukaryota</taxon>
        <taxon>Fungi</taxon>
        <taxon>Dikarya</taxon>
        <taxon>Ascomycota</taxon>
        <taxon>Pezizomycotina</taxon>
        <taxon>Eurotiomycetes</taxon>
        <taxon>Chaetothyriomycetidae</taxon>
        <taxon>Chaetothyriales</taxon>
        <taxon>Herpotrichiellaceae</taxon>
        <taxon>Rhinocladiella</taxon>
    </lineage>
</organism>
<accession>A0A0D2ITK2</accession>
<dbReference type="GeneID" id="25288570"/>
<dbReference type="AlphaFoldDB" id="A0A0D2ITK2"/>
<evidence type="ECO:0000256" key="1">
    <source>
        <dbReference type="SAM" id="MobiDB-lite"/>
    </source>
</evidence>
<protein>
    <submittedName>
        <fullName evidence="2">Uncharacterized protein</fullName>
    </submittedName>
</protein>
<feature type="compositionally biased region" description="Polar residues" evidence="1">
    <location>
        <begin position="30"/>
        <end position="40"/>
    </location>
</feature>
<feature type="region of interest" description="Disordered" evidence="1">
    <location>
        <begin position="1"/>
        <end position="51"/>
    </location>
</feature>
<sequence length="440" mass="49772">MAGELQPGNRTGHLVRPPFSFSKSEPKAGTSAQPKNTNLSRGLRRAYSSACSPPFSVDTIKETDPYRIKLLWRDVMEKNTPRYARQTRNQVRSNTTPKCTLPTSVSKISTPRMEVPKTATVHDADFQDTQLLPRGVEIHKYKNSNSDGAHGHLGTERPSNPAESCKFYRSVVQKALAGRADRDSKEYAYQKLLIGPYAVFEDDVERQLCAVRCVEVSLKPRESSDRIMWDEPPMISKQPPPSKPFGFDTYADCQFWLSDKIINPEYRERANHIVHMKALGTFCPYFSIEFKATTYDRKVADNQVVVDGLASLFNRYQLKVLAFPHPSPEQLKLVRHYGLTMEKNRWTVWLFEPKTTKKATWAGCTVRILDTGTCGTNRGVVALLEWINEIHRWGLCEYALGCEEDIKQDLSKGSSNLRISAIGVSKETETAKETGTVEEV</sequence>
<dbReference type="Proteomes" id="UP000053617">
    <property type="component" value="Unassembled WGS sequence"/>
</dbReference>
<proteinExistence type="predicted"/>
<reference evidence="2 3" key="1">
    <citation type="submission" date="2015-01" db="EMBL/GenBank/DDBJ databases">
        <title>The Genome Sequence of Rhinocladiella mackenzie CBS 650.93.</title>
        <authorList>
            <consortium name="The Broad Institute Genomics Platform"/>
            <person name="Cuomo C."/>
            <person name="de Hoog S."/>
            <person name="Gorbushina A."/>
            <person name="Stielow B."/>
            <person name="Teixiera M."/>
            <person name="Abouelleil A."/>
            <person name="Chapman S.B."/>
            <person name="Priest M."/>
            <person name="Young S.K."/>
            <person name="Wortman J."/>
            <person name="Nusbaum C."/>
            <person name="Birren B."/>
        </authorList>
    </citation>
    <scope>NUCLEOTIDE SEQUENCE [LARGE SCALE GENOMIC DNA]</scope>
    <source>
        <strain evidence="2 3">CBS 650.93</strain>
    </source>
</reference>
<dbReference type="RefSeq" id="XP_013276555.1">
    <property type="nucleotide sequence ID" value="XM_013421101.1"/>
</dbReference>
<evidence type="ECO:0000313" key="3">
    <source>
        <dbReference type="Proteomes" id="UP000053617"/>
    </source>
</evidence>
<gene>
    <name evidence="2" type="ORF">Z518_00499</name>
</gene>
<keyword evidence="3" id="KW-1185">Reference proteome</keyword>
<feature type="region of interest" description="Disordered" evidence="1">
    <location>
        <begin position="142"/>
        <end position="161"/>
    </location>
</feature>
<name>A0A0D2ITK2_9EURO</name>
<dbReference type="HOGENOM" id="CLU_046320_0_0_1"/>
<dbReference type="VEuPathDB" id="FungiDB:Z518_00499"/>
<dbReference type="EMBL" id="KN847475">
    <property type="protein sequence ID" value="KIX09419.1"/>
    <property type="molecule type" value="Genomic_DNA"/>
</dbReference>